<feature type="transmembrane region" description="Helical" evidence="2">
    <location>
        <begin position="102"/>
        <end position="121"/>
    </location>
</feature>
<keyword evidence="2" id="KW-1133">Transmembrane helix</keyword>
<feature type="domain" description="DUF1707" evidence="3">
    <location>
        <begin position="9"/>
        <end position="61"/>
    </location>
</feature>
<dbReference type="RefSeq" id="WP_062796064.1">
    <property type="nucleotide sequence ID" value="NZ_CBCRXS010000001.1"/>
</dbReference>
<accession>A0A495KBA4</accession>
<evidence type="ECO:0000313" key="4">
    <source>
        <dbReference type="EMBL" id="RKR97938.1"/>
    </source>
</evidence>
<feature type="region of interest" description="Disordered" evidence="1">
    <location>
        <begin position="58"/>
        <end position="92"/>
    </location>
</feature>
<dbReference type="OrthoDB" id="3534574at2"/>
<proteinExistence type="predicted"/>
<organism evidence="4 5">
    <name type="scientific">Williamsia marianensis</name>
    <dbReference type="NCBI Taxonomy" id="85044"/>
    <lineage>
        <taxon>Bacteria</taxon>
        <taxon>Bacillati</taxon>
        <taxon>Actinomycetota</taxon>
        <taxon>Actinomycetes</taxon>
        <taxon>Mycobacteriales</taxon>
        <taxon>Nocardiaceae</taxon>
        <taxon>Williamsia</taxon>
    </lineage>
</organism>
<dbReference type="Pfam" id="PF08044">
    <property type="entry name" value="DUF1707"/>
    <property type="match status" value="1"/>
</dbReference>
<protein>
    <submittedName>
        <fullName evidence="4">Uncharacterized protein DUF1707</fullName>
    </submittedName>
</protein>
<keyword evidence="2" id="KW-0472">Membrane</keyword>
<gene>
    <name evidence="4" type="ORF">DFJ75_4832</name>
</gene>
<reference evidence="4 5" key="1">
    <citation type="submission" date="2018-10" db="EMBL/GenBank/DDBJ databases">
        <title>Sequencing the genomes of 1000 actinobacteria strains.</title>
        <authorList>
            <person name="Klenk H.-P."/>
        </authorList>
    </citation>
    <scope>NUCLEOTIDE SEQUENCE [LARGE SCALE GENOMIC DNA]</scope>
    <source>
        <strain evidence="4 5">DSM 44343</strain>
    </source>
</reference>
<keyword evidence="2" id="KW-0812">Transmembrane</keyword>
<dbReference type="AlphaFoldDB" id="A0A495KBA4"/>
<evidence type="ECO:0000313" key="5">
    <source>
        <dbReference type="Proteomes" id="UP000274762"/>
    </source>
</evidence>
<sequence length="181" mass="20028">MDDDKTRDIRIGNDERGRALDALGEHFTSGRLDHTEYEERVQLAAAAHTRSELDKLFGDLPEPTPFGSGSSAPALARDSSPAQAPRNNSVQRAPGKKLIQTLNLFAGGGTLLLFLLLQVVFGVPNAWLVFIVFPLVLGGIRIWSGQAGGDDVDYDDTGHLDQAELRRRREIESRRRRDFGY</sequence>
<feature type="transmembrane region" description="Helical" evidence="2">
    <location>
        <begin position="127"/>
        <end position="144"/>
    </location>
</feature>
<dbReference type="Proteomes" id="UP000274762">
    <property type="component" value="Unassembled WGS sequence"/>
</dbReference>
<feature type="compositionally biased region" description="Polar residues" evidence="1">
    <location>
        <begin position="80"/>
        <end position="91"/>
    </location>
</feature>
<evidence type="ECO:0000259" key="3">
    <source>
        <dbReference type="Pfam" id="PF08044"/>
    </source>
</evidence>
<comment type="caution">
    <text evidence="4">The sequence shown here is derived from an EMBL/GenBank/DDBJ whole genome shotgun (WGS) entry which is preliminary data.</text>
</comment>
<evidence type="ECO:0000256" key="1">
    <source>
        <dbReference type="SAM" id="MobiDB-lite"/>
    </source>
</evidence>
<evidence type="ECO:0000256" key="2">
    <source>
        <dbReference type="SAM" id="Phobius"/>
    </source>
</evidence>
<dbReference type="EMBL" id="RBKV01000001">
    <property type="protein sequence ID" value="RKR97938.1"/>
    <property type="molecule type" value="Genomic_DNA"/>
</dbReference>
<name>A0A495KBA4_WILMA</name>
<dbReference type="InterPro" id="IPR012551">
    <property type="entry name" value="DUF1707_SHOCT-like"/>
</dbReference>